<protein>
    <submittedName>
        <fullName evidence="1">Uncharacterized protein</fullName>
    </submittedName>
</protein>
<comment type="caution">
    <text evidence="1">The sequence shown here is derived from an EMBL/GenBank/DDBJ whole genome shotgun (WGS) entry which is preliminary data.</text>
</comment>
<evidence type="ECO:0000313" key="1">
    <source>
        <dbReference type="EMBL" id="KAJ4429477.1"/>
    </source>
</evidence>
<keyword evidence="2" id="KW-1185">Reference proteome</keyword>
<evidence type="ECO:0000313" key="2">
    <source>
        <dbReference type="Proteomes" id="UP001148838"/>
    </source>
</evidence>
<name>A0ABQ8S611_PERAM</name>
<sequence length="119" mass="14040">MAGLCEGGNEPAGSLKGRPMYTTLQVLLHYIKLKVSKHYTESVWFNILEDRAAEGDTTRPQERKIWQECISGLAGSWRRQGDYEEEKMKILEEIMKEKWEIYAREKMKKLEEIMKEKIE</sequence>
<dbReference type="EMBL" id="JAJSOF020000033">
    <property type="protein sequence ID" value="KAJ4429477.1"/>
    <property type="molecule type" value="Genomic_DNA"/>
</dbReference>
<organism evidence="1 2">
    <name type="scientific">Periplaneta americana</name>
    <name type="common">American cockroach</name>
    <name type="synonym">Blatta americana</name>
    <dbReference type="NCBI Taxonomy" id="6978"/>
    <lineage>
        <taxon>Eukaryota</taxon>
        <taxon>Metazoa</taxon>
        <taxon>Ecdysozoa</taxon>
        <taxon>Arthropoda</taxon>
        <taxon>Hexapoda</taxon>
        <taxon>Insecta</taxon>
        <taxon>Pterygota</taxon>
        <taxon>Neoptera</taxon>
        <taxon>Polyneoptera</taxon>
        <taxon>Dictyoptera</taxon>
        <taxon>Blattodea</taxon>
        <taxon>Blattoidea</taxon>
        <taxon>Blattidae</taxon>
        <taxon>Blattinae</taxon>
        <taxon>Periplaneta</taxon>
    </lineage>
</organism>
<dbReference type="Proteomes" id="UP001148838">
    <property type="component" value="Unassembled WGS sequence"/>
</dbReference>
<gene>
    <name evidence="1" type="ORF">ANN_21646</name>
</gene>
<reference evidence="1 2" key="1">
    <citation type="journal article" date="2022" name="Allergy">
        <title>Genome assembly and annotation of Periplaneta americana reveal a comprehensive cockroach allergen profile.</title>
        <authorList>
            <person name="Wang L."/>
            <person name="Xiong Q."/>
            <person name="Saelim N."/>
            <person name="Wang L."/>
            <person name="Nong W."/>
            <person name="Wan A.T."/>
            <person name="Shi M."/>
            <person name="Liu X."/>
            <person name="Cao Q."/>
            <person name="Hui J.H.L."/>
            <person name="Sookrung N."/>
            <person name="Leung T.F."/>
            <person name="Tungtrongchitr A."/>
            <person name="Tsui S.K.W."/>
        </authorList>
    </citation>
    <scope>NUCLEOTIDE SEQUENCE [LARGE SCALE GENOMIC DNA]</scope>
    <source>
        <strain evidence="1">PWHHKU_190912</strain>
    </source>
</reference>
<accession>A0ABQ8S611</accession>
<proteinExistence type="predicted"/>